<keyword evidence="1" id="KW-0732">Signal</keyword>
<accession>A0A5B9MPE2</accession>
<evidence type="ECO:0000259" key="2">
    <source>
        <dbReference type="Pfam" id="PF02563"/>
    </source>
</evidence>
<organism evidence="3 4">
    <name type="scientific">Stieleria maiorica</name>
    <dbReference type="NCBI Taxonomy" id="2795974"/>
    <lineage>
        <taxon>Bacteria</taxon>
        <taxon>Pseudomonadati</taxon>
        <taxon>Planctomycetota</taxon>
        <taxon>Planctomycetia</taxon>
        <taxon>Pirellulales</taxon>
        <taxon>Pirellulaceae</taxon>
        <taxon>Stieleria</taxon>
    </lineage>
</organism>
<proteinExistence type="predicted"/>
<dbReference type="RefSeq" id="WP_147870868.1">
    <property type="nucleotide sequence ID" value="NZ_CP036264.1"/>
</dbReference>
<gene>
    <name evidence="3" type="ORF">Mal15_59280</name>
</gene>
<dbReference type="GO" id="GO:0015159">
    <property type="term" value="F:polysaccharide transmembrane transporter activity"/>
    <property type="evidence" value="ECO:0007669"/>
    <property type="project" value="InterPro"/>
</dbReference>
<dbReference type="PANTHER" id="PTHR33619">
    <property type="entry name" value="POLYSACCHARIDE EXPORT PROTEIN GFCE-RELATED"/>
    <property type="match status" value="1"/>
</dbReference>
<dbReference type="EMBL" id="CP036264">
    <property type="protein sequence ID" value="QEG01847.1"/>
    <property type="molecule type" value="Genomic_DNA"/>
</dbReference>
<dbReference type="AlphaFoldDB" id="A0A5B9MPE2"/>
<name>A0A5B9MPE2_9BACT</name>
<evidence type="ECO:0000313" key="3">
    <source>
        <dbReference type="EMBL" id="QEG01847.1"/>
    </source>
</evidence>
<dbReference type="Pfam" id="PF02563">
    <property type="entry name" value="Poly_export"/>
    <property type="match status" value="1"/>
</dbReference>
<evidence type="ECO:0000256" key="1">
    <source>
        <dbReference type="ARBA" id="ARBA00022729"/>
    </source>
</evidence>
<dbReference type="Gene3D" id="3.30.1950.10">
    <property type="entry name" value="wza like domain"/>
    <property type="match status" value="1"/>
</dbReference>
<sequence length="450" mass="48605">MDNHIHHVASVCRLAFYSLLLVVGGGCTSVLTPVTGIPVFDLPDELLGVPKRDQVEVPVVLLARPNDEVYVLDEGDVLSVYLDGVLPFSSPESPPTPPPVNLPGEQSFLQPSIGYPIPVQEGGLINLPLLPAFNVSGMTLEQARQEITRRYREEEILPPGVNYPVVSLMKRRTHTVTVVRFNASSANTDGTAAGYTLDLPEKRNDVLNALMGSGGLPGFNERNEVVIYKTSQIPAERRHELMSQLLSQDCGGGCFGQGVPLVHDYLTTDPNCIAFDEHLLEKQFVVRIPLRYYPGNEPNIRPSDVILQTGDIVMVESRETELFYTGGLLGGGQHPLPRDYDLDVLGAIALAGSGVASSGRGGGGGGGGAGGMLGGLGGPSPSQLYIIRKLPCGRTYNIAVDLQVAMNNSRENILVQPGDTLILRYKPQEEMLNFGIATFFTFGIRELFQD</sequence>
<dbReference type="InterPro" id="IPR003715">
    <property type="entry name" value="Poly_export_N"/>
</dbReference>
<dbReference type="KEGG" id="smam:Mal15_59280"/>
<keyword evidence="4" id="KW-1185">Reference proteome</keyword>
<dbReference type="InterPro" id="IPR049712">
    <property type="entry name" value="Poly_export"/>
</dbReference>
<protein>
    <submittedName>
        <fullName evidence="3">Polysaccharide biosynthesis/export protein</fullName>
    </submittedName>
</protein>
<reference evidence="3 4" key="1">
    <citation type="submission" date="2019-02" db="EMBL/GenBank/DDBJ databases">
        <title>Planctomycetal bacteria perform biofilm scaping via a novel small molecule.</title>
        <authorList>
            <person name="Jeske O."/>
            <person name="Boedeker C."/>
            <person name="Wiegand S."/>
            <person name="Breitling P."/>
            <person name="Kallscheuer N."/>
            <person name="Jogler M."/>
            <person name="Rohde M."/>
            <person name="Petersen J."/>
            <person name="Medema M.H."/>
            <person name="Surup F."/>
            <person name="Jogler C."/>
        </authorList>
    </citation>
    <scope>NUCLEOTIDE SEQUENCE [LARGE SCALE GENOMIC DNA]</scope>
    <source>
        <strain evidence="3 4">Mal15</strain>
    </source>
</reference>
<dbReference type="Proteomes" id="UP000321353">
    <property type="component" value="Chromosome"/>
</dbReference>
<feature type="domain" description="Polysaccharide export protein N-terminal" evidence="2">
    <location>
        <begin position="66"/>
        <end position="153"/>
    </location>
</feature>
<evidence type="ECO:0000313" key="4">
    <source>
        <dbReference type="Proteomes" id="UP000321353"/>
    </source>
</evidence>
<dbReference type="PANTHER" id="PTHR33619:SF3">
    <property type="entry name" value="POLYSACCHARIDE EXPORT PROTEIN GFCE-RELATED"/>
    <property type="match status" value="1"/>
</dbReference>